<dbReference type="PANTHER" id="PTHR47019">
    <property type="entry name" value="LIPID II FLIPPASE MURJ"/>
    <property type="match status" value="1"/>
</dbReference>
<dbReference type="Pfam" id="PF03023">
    <property type="entry name" value="MurJ"/>
    <property type="match status" value="1"/>
</dbReference>
<feature type="transmembrane region" description="Helical" evidence="10">
    <location>
        <begin position="185"/>
        <end position="209"/>
    </location>
</feature>
<evidence type="ECO:0000256" key="7">
    <source>
        <dbReference type="ARBA" id="ARBA00023136"/>
    </source>
</evidence>
<evidence type="ECO:0000256" key="3">
    <source>
        <dbReference type="ARBA" id="ARBA00022692"/>
    </source>
</evidence>
<reference evidence="12" key="2">
    <citation type="submission" date="2023-10" db="EMBL/GenBank/DDBJ databases">
        <authorList>
            <person name="Koga R."/>
            <person name="Fukatsu T."/>
        </authorList>
    </citation>
    <scope>NUCLEOTIDE SEQUENCE</scope>
    <source>
        <strain evidence="12">Kw-01</strain>
    </source>
</reference>
<dbReference type="PANTHER" id="PTHR47019:SF1">
    <property type="entry name" value="LIPID II FLIPPASE MURJ"/>
    <property type="match status" value="1"/>
</dbReference>
<feature type="transmembrane region" description="Helical" evidence="10">
    <location>
        <begin position="158"/>
        <end position="179"/>
    </location>
</feature>
<dbReference type="GO" id="GO:0005886">
    <property type="term" value="C:plasma membrane"/>
    <property type="evidence" value="ECO:0007669"/>
    <property type="project" value="UniProtKB-SubCell"/>
</dbReference>
<organism evidence="12">
    <name type="scientific">Candidatus Aschnera chinzeii</name>
    <dbReference type="NCBI Taxonomy" id="1485666"/>
    <lineage>
        <taxon>Bacteria</taxon>
        <taxon>Pseudomonadati</taxon>
        <taxon>Pseudomonadota</taxon>
        <taxon>Gammaproteobacteria</taxon>
        <taxon>Enterobacterales</taxon>
        <taxon>Enterobacteriaceae</taxon>
        <taxon>Candidatus Aschnera</taxon>
    </lineage>
</organism>
<evidence type="ECO:0000256" key="10">
    <source>
        <dbReference type="HAMAP-Rule" id="MF_02078"/>
    </source>
</evidence>
<dbReference type="CDD" id="cd13123">
    <property type="entry name" value="MATE_MurJ_like"/>
    <property type="match status" value="1"/>
</dbReference>
<feature type="transmembrane region" description="Helical" evidence="10">
    <location>
        <begin position="386"/>
        <end position="402"/>
    </location>
</feature>
<dbReference type="GO" id="GO:0015648">
    <property type="term" value="F:lipid-linked peptidoglycan transporter activity"/>
    <property type="evidence" value="ECO:0007669"/>
    <property type="project" value="UniProtKB-UniRule"/>
</dbReference>
<dbReference type="GO" id="GO:0009252">
    <property type="term" value="P:peptidoglycan biosynthetic process"/>
    <property type="evidence" value="ECO:0007669"/>
    <property type="project" value="UniProtKB-UniRule"/>
</dbReference>
<keyword evidence="2 10" id="KW-1003">Cell membrane</keyword>
<feature type="transmembrane region" description="Helical" evidence="10">
    <location>
        <begin position="438"/>
        <end position="466"/>
    </location>
</feature>
<evidence type="ECO:0000256" key="1">
    <source>
        <dbReference type="ARBA" id="ARBA00004651"/>
    </source>
</evidence>
<dbReference type="PRINTS" id="PR01806">
    <property type="entry name" value="VIRFACTRMVIN"/>
</dbReference>
<feature type="transmembrane region" description="Helical" evidence="10">
    <location>
        <begin position="274"/>
        <end position="292"/>
    </location>
</feature>
<evidence type="ECO:0000313" key="12">
    <source>
        <dbReference type="EMBL" id="BET44538.1"/>
    </source>
</evidence>
<evidence type="ECO:0000256" key="8">
    <source>
        <dbReference type="ARBA" id="ARBA00060041"/>
    </source>
</evidence>
<feature type="transmembrane region" description="Helical" evidence="10">
    <location>
        <begin position="130"/>
        <end position="151"/>
    </location>
</feature>
<keyword evidence="6 10" id="KW-1133">Transmembrane helix</keyword>
<gene>
    <name evidence="10 12" type="primary">murJ</name>
    <name evidence="12" type="ORF">ACHINZ_2080</name>
</gene>
<dbReference type="AlphaFoldDB" id="A0AAT9G4A1"/>
<keyword evidence="10 11" id="KW-0813">Transport</keyword>
<name>A0AAT9G4A1_9ENTR</name>
<evidence type="ECO:0000256" key="6">
    <source>
        <dbReference type="ARBA" id="ARBA00022989"/>
    </source>
</evidence>
<comment type="subcellular location">
    <subcellularLocation>
        <location evidence="10">Cell inner membrane</location>
        <topology evidence="10">Multi-pass membrane protein</topology>
    </subcellularLocation>
    <subcellularLocation>
        <location evidence="1">Cell membrane</location>
        <topology evidence="1">Multi-pass membrane protein</topology>
    </subcellularLocation>
</comment>
<dbReference type="GO" id="GO:0008360">
    <property type="term" value="P:regulation of cell shape"/>
    <property type="evidence" value="ECO:0007669"/>
    <property type="project" value="UniProtKB-UniRule"/>
</dbReference>
<keyword evidence="7 10" id="KW-0472">Membrane</keyword>
<dbReference type="PIRSF" id="PIRSF002869">
    <property type="entry name" value="MviN"/>
    <property type="match status" value="1"/>
</dbReference>
<feature type="transmembrane region" description="Helical" evidence="10">
    <location>
        <begin position="478"/>
        <end position="499"/>
    </location>
</feature>
<comment type="function">
    <text evidence="8 10 11">Involved in peptidoglycan biosynthesis. Transports lipid-linked peptidoglycan precursors from the inner to the outer leaflet of the cytoplasmic membrane.</text>
</comment>
<keyword evidence="3 10" id="KW-0812">Transmembrane</keyword>
<dbReference type="InterPro" id="IPR051050">
    <property type="entry name" value="Lipid_II_flippase_MurJ/MviN"/>
</dbReference>
<evidence type="ECO:0000256" key="4">
    <source>
        <dbReference type="ARBA" id="ARBA00022960"/>
    </source>
</evidence>
<feature type="transmembrane region" description="Helical" evidence="10">
    <location>
        <begin position="27"/>
        <end position="48"/>
    </location>
</feature>
<evidence type="ECO:0000256" key="2">
    <source>
        <dbReference type="ARBA" id="ARBA00022475"/>
    </source>
</evidence>
<reference evidence="12" key="1">
    <citation type="journal article" date="2023" name="Front. Microbiol.">
        <title>Genome analysis of Candidatus Aschnera chinzeii, the bacterial endosymbiont of the blood-sucking bat fly Penicillidia jenynsii (Insecta: Diptera: Nycteribiidae).</title>
        <authorList>
            <person name="Koga R."/>
            <person name="Moriyama M."/>
            <person name="Nozaki T."/>
            <person name="Fukatsu T."/>
        </authorList>
    </citation>
    <scope>NUCLEOTIDE SEQUENCE</scope>
    <source>
        <strain evidence="12">Kw-01</strain>
    </source>
</reference>
<evidence type="ECO:0000256" key="9">
    <source>
        <dbReference type="ARBA" id="ARBA00061532"/>
    </source>
</evidence>
<comment type="similarity">
    <text evidence="9 10 11">Belongs to the MurJ/MviN family.</text>
</comment>
<accession>A0AAT9G4A1</accession>
<dbReference type="EMBL" id="AP028961">
    <property type="protein sequence ID" value="BET44538.1"/>
    <property type="molecule type" value="Genomic_DNA"/>
</dbReference>
<proteinExistence type="inferred from homology"/>
<protein>
    <recommendedName>
        <fullName evidence="10">Probable lipid II flippase MurJ</fullName>
    </recommendedName>
</protein>
<feature type="transmembrane region" description="Helical" evidence="10">
    <location>
        <begin position="229"/>
        <end position="254"/>
    </location>
</feature>
<comment type="pathway">
    <text evidence="10">Cell wall biogenesis; peptidoglycan biosynthesis.</text>
</comment>
<dbReference type="NCBIfam" id="TIGR01695">
    <property type="entry name" value="murJ_mviN"/>
    <property type="match status" value="1"/>
</dbReference>
<evidence type="ECO:0000256" key="5">
    <source>
        <dbReference type="ARBA" id="ARBA00022984"/>
    </source>
</evidence>
<feature type="transmembrane region" description="Helical" evidence="10">
    <location>
        <begin position="408"/>
        <end position="426"/>
    </location>
</feature>
<keyword evidence="5 10" id="KW-0573">Peptidoglycan synthesis</keyword>
<dbReference type="InterPro" id="IPR004268">
    <property type="entry name" value="MurJ"/>
</dbReference>
<dbReference type="GO" id="GO:0071555">
    <property type="term" value="P:cell wall organization"/>
    <property type="evidence" value="ECO:0007669"/>
    <property type="project" value="UniProtKB-UniRule"/>
</dbReference>
<evidence type="ECO:0000256" key="11">
    <source>
        <dbReference type="PIRNR" id="PIRNR002869"/>
    </source>
</evidence>
<dbReference type="GO" id="GO:0034204">
    <property type="term" value="P:lipid translocation"/>
    <property type="evidence" value="ECO:0007669"/>
    <property type="project" value="TreeGrafter"/>
</dbReference>
<sequence length="507" mass="57706">MKLFKSLAAISIMTMCSRILGFVRDTLIARFFGAGMVTDAFFVAFRLPNLLRRIFAEGVFSQVLIPILIDYKNNRQHHDTAAFIAHISGMLILILSVIIFLGILTAPYIIYVSAPGFIQITNKFELTVKLLRIMFPYILLISLSSLISSILNTWNMFFIPAIAPSLLNICIIIAIIFFAPYCNPSIIALAFGVIIGGIIQLCYQLPYLYKIHMLILPFFSLYNKKIWNFFKLISPAIITILLNQISFIINTIFASYLEEGAISWIYYADRLMEFPIGMLGVSLSTILLPSLAKEISIGKYENYRHLIDSALRLCCLFSFPCAIGLIILAKPLIITLFQYGNFNSYDSLMTQKVLIAYSIGIISLMFNKILVTIFYSKKDLKTPVKIACYTLLFTQIINIILFGPLKHVALALSISLGSCINTLILYRQLRYKLIFIPLNGWTIFLGKLLISLFVMILILLVILNIMPMWESVGMYHRIIRLLAVSCIGFITYCFMLFLLKIRLHDFF</sequence>
<feature type="transmembrane region" description="Helical" evidence="10">
    <location>
        <begin position="354"/>
        <end position="374"/>
    </location>
</feature>
<feature type="transmembrane region" description="Helical" evidence="10">
    <location>
        <begin position="83"/>
        <end position="110"/>
    </location>
</feature>
<dbReference type="HAMAP" id="MF_02078">
    <property type="entry name" value="MurJ_MviN"/>
    <property type="match status" value="1"/>
</dbReference>
<keyword evidence="10 11" id="KW-0961">Cell wall biogenesis/degradation</keyword>
<feature type="transmembrane region" description="Helical" evidence="10">
    <location>
        <begin position="313"/>
        <end position="334"/>
    </location>
</feature>
<keyword evidence="10" id="KW-0997">Cell inner membrane</keyword>
<keyword evidence="4 10" id="KW-0133">Cell shape</keyword>